<protein>
    <submittedName>
        <fullName evidence="2">Uncharacterized protein</fullName>
    </submittedName>
</protein>
<proteinExistence type="predicted"/>
<evidence type="ECO:0000313" key="2">
    <source>
        <dbReference type="EMBL" id="KAF2090675.1"/>
    </source>
</evidence>
<dbReference type="AlphaFoldDB" id="A0A9P4I0T5"/>
<dbReference type="OrthoDB" id="5426872at2759"/>
<dbReference type="EMBL" id="ML978712">
    <property type="protein sequence ID" value="KAF2090675.1"/>
    <property type="molecule type" value="Genomic_DNA"/>
</dbReference>
<evidence type="ECO:0000256" key="1">
    <source>
        <dbReference type="SAM" id="MobiDB-lite"/>
    </source>
</evidence>
<organism evidence="2 3">
    <name type="scientific">Saccharata proteae CBS 121410</name>
    <dbReference type="NCBI Taxonomy" id="1314787"/>
    <lineage>
        <taxon>Eukaryota</taxon>
        <taxon>Fungi</taxon>
        <taxon>Dikarya</taxon>
        <taxon>Ascomycota</taxon>
        <taxon>Pezizomycotina</taxon>
        <taxon>Dothideomycetes</taxon>
        <taxon>Dothideomycetes incertae sedis</taxon>
        <taxon>Botryosphaeriales</taxon>
        <taxon>Saccharataceae</taxon>
        <taxon>Saccharata</taxon>
    </lineage>
</organism>
<name>A0A9P4I0T5_9PEZI</name>
<sequence>MAAPRANMPHVPLSTRQLSFAEAQQHIAAFLSTSKDAPHLHPDSFSTQYGVEMAMSNGPDGGLTMQSLRRVEAGLRGEQLEPLPDPSNSDDMVLDGLLDESEKQLQRDNRAAEKKKGDEGETEGWMDMDEWQREQQAEAGDEVGEIGKRSNFVGEGGRIPEVVEEGGKMDKEARKKAKKERAAAEKKEREAKRREQAQA</sequence>
<feature type="region of interest" description="Disordered" evidence="1">
    <location>
        <begin position="74"/>
        <end position="199"/>
    </location>
</feature>
<feature type="compositionally biased region" description="Acidic residues" evidence="1">
    <location>
        <begin position="120"/>
        <end position="129"/>
    </location>
</feature>
<dbReference type="Proteomes" id="UP000799776">
    <property type="component" value="Unassembled WGS sequence"/>
</dbReference>
<feature type="compositionally biased region" description="Basic and acidic residues" evidence="1">
    <location>
        <begin position="180"/>
        <end position="199"/>
    </location>
</feature>
<reference evidence="2" key="1">
    <citation type="journal article" date="2020" name="Stud. Mycol.">
        <title>101 Dothideomycetes genomes: a test case for predicting lifestyles and emergence of pathogens.</title>
        <authorList>
            <person name="Haridas S."/>
            <person name="Albert R."/>
            <person name="Binder M."/>
            <person name="Bloem J."/>
            <person name="Labutti K."/>
            <person name="Salamov A."/>
            <person name="Andreopoulos B."/>
            <person name="Baker S."/>
            <person name="Barry K."/>
            <person name="Bills G."/>
            <person name="Bluhm B."/>
            <person name="Cannon C."/>
            <person name="Castanera R."/>
            <person name="Culley D."/>
            <person name="Daum C."/>
            <person name="Ezra D."/>
            <person name="Gonzalez J."/>
            <person name="Henrissat B."/>
            <person name="Kuo A."/>
            <person name="Liang C."/>
            <person name="Lipzen A."/>
            <person name="Lutzoni F."/>
            <person name="Magnuson J."/>
            <person name="Mondo S."/>
            <person name="Nolan M."/>
            <person name="Ohm R."/>
            <person name="Pangilinan J."/>
            <person name="Park H.-J."/>
            <person name="Ramirez L."/>
            <person name="Alfaro M."/>
            <person name="Sun H."/>
            <person name="Tritt A."/>
            <person name="Yoshinaga Y."/>
            <person name="Zwiers L.-H."/>
            <person name="Turgeon B."/>
            <person name="Goodwin S."/>
            <person name="Spatafora J."/>
            <person name="Crous P."/>
            <person name="Grigoriev I."/>
        </authorList>
    </citation>
    <scope>NUCLEOTIDE SEQUENCE</scope>
    <source>
        <strain evidence="2">CBS 121410</strain>
    </source>
</reference>
<accession>A0A9P4I0T5</accession>
<comment type="caution">
    <text evidence="2">The sequence shown here is derived from an EMBL/GenBank/DDBJ whole genome shotgun (WGS) entry which is preliminary data.</text>
</comment>
<feature type="compositionally biased region" description="Basic and acidic residues" evidence="1">
    <location>
        <begin position="100"/>
        <end position="119"/>
    </location>
</feature>
<keyword evidence="3" id="KW-1185">Reference proteome</keyword>
<evidence type="ECO:0000313" key="3">
    <source>
        <dbReference type="Proteomes" id="UP000799776"/>
    </source>
</evidence>
<gene>
    <name evidence="2" type="ORF">K490DRAFT_34131</name>
</gene>